<evidence type="ECO:0000313" key="2">
    <source>
        <dbReference type="EMBL" id="KFC11589.1"/>
    </source>
</evidence>
<evidence type="ECO:0000313" key="3">
    <source>
        <dbReference type="Proteomes" id="UP000028630"/>
    </source>
</evidence>
<dbReference type="EMBL" id="JMTB01000024">
    <property type="protein sequence ID" value="KFC11589.1"/>
    <property type="molecule type" value="Genomic_DNA"/>
</dbReference>
<comment type="caution">
    <text evidence="2">The sequence shown here is derived from an EMBL/GenBank/DDBJ whole genome shotgun (WGS) entry which is preliminary data.</text>
</comment>
<dbReference type="AlphaFoldDB" id="A0A085AMZ4"/>
<organism evidence="2 3">
    <name type="scientific">Trabulsiella guamensis ATCC 49490</name>
    <dbReference type="NCBI Taxonomy" id="1005994"/>
    <lineage>
        <taxon>Bacteria</taxon>
        <taxon>Pseudomonadati</taxon>
        <taxon>Pseudomonadota</taxon>
        <taxon>Gammaproteobacteria</taxon>
        <taxon>Enterobacterales</taxon>
        <taxon>Enterobacteriaceae</taxon>
        <taxon>Trabulsiella</taxon>
    </lineage>
</organism>
<proteinExistence type="predicted"/>
<name>A0A085AMZ4_9ENTR</name>
<keyword evidence="3" id="KW-1185">Reference proteome</keyword>
<sequence length="51" mass="5798">MGEVDAGGMSTDDITGNKKPREIAIKMRDKKDPQLFLNSYNIEMYFEKSPS</sequence>
<feature type="region of interest" description="Disordered" evidence="1">
    <location>
        <begin position="1"/>
        <end position="22"/>
    </location>
</feature>
<gene>
    <name evidence="2" type="ORF">GTGU_00425</name>
</gene>
<dbReference type="Proteomes" id="UP000028630">
    <property type="component" value="Unassembled WGS sequence"/>
</dbReference>
<accession>A0A085AMZ4</accession>
<evidence type="ECO:0000256" key="1">
    <source>
        <dbReference type="SAM" id="MobiDB-lite"/>
    </source>
</evidence>
<protein>
    <submittedName>
        <fullName evidence="2">Uncharacterized protein</fullName>
    </submittedName>
</protein>
<reference evidence="3" key="1">
    <citation type="submission" date="2014-05" db="EMBL/GenBank/DDBJ databases">
        <title>ATOL: Assembling a taxonomically balanced genome-scale reconstruction of the evolutionary history of the Enterobacteriaceae.</title>
        <authorList>
            <person name="Plunkett G. III"/>
            <person name="Neeno-Eckwall E.C."/>
            <person name="Glasner J.D."/>
            <person name="Perna N.T."/>
        </authorList>
    </citation>
    <scope>NUCLEOTIDE SEQUENCE [LARGE SCALE GENOMIC DNA]</scope>
    <source>
        <strain evidence="3">ATCC 49490</strain>
    </source>
</reference>